<evidence type="ECO:0000259" key="2">
    <source>
        <dbReference type="PROSITE" id="PS50994"/>
    </source>
</evidence>
<dbReference type="GO" id="GO:0003676">
    <property type="term" value="F:nucleic acid binding"/>
    <property type="evidence" value="ECO:0007669"/>
    <property type="project" value="InterPro"/>
</dbReference>
<accession>A0A1S6IXZ8</accession>
<dbReference type="Pfam" id="PF13333">
    <property type="entry name" value="rve_2"/>
    <property type="match status" value="1"/>
</dbReference>
<gene>
    <name evidence="3" type="ORF">B0537_11490</name>
</gene>
<dbReference type="Pfam" id="PF13276">
    <property type="entry name" value="HTH_21"/>
    <property type="match status" value="1"/>
</dbReference>
<dbReference type="SUPFAM" id="SSF53098">
    <property type="entry name" value="Ribonuclease H-like"/>
    <property type="match status" value="1"/>
</dbReference>
<keyword evidence="4" id="KW-1185">Reference proteome</keyword>
<dbReference type="InterPro" id="IPR012337">
    <property type="entry name" value="RNaseH-like_sf"/>
</dbReference>
<organism evidence="3 4">
    <name type="scientific">Desulforamulus ferrireducens</name>
    <dbReference type="NCBI Taxonomy" id="1833852"/>
    <lineage>
        <taxon>Bacteria</taxon>
        <taxon>Bacillati</taxon>
        <taxon>Bacillota</taxon>
        <taxon>Clostridia</taxon>
        <taxon>Eubacteriales</taxon>
        <taxon>Peptococcaceae</taxon>
        <taxon>Desulforamulus</taxon>
    </lineage>
</organism>
<dbReference type="STRING" id="1833852.B0537_11490"/>
<proteinExistence type="predicted"/>
<dbReference type="EMBL" id="CP019698">
    <property type="protein sequence ID" value="AQS59647.1"/>
    <property type="molecule type" value="Genomic_DNA"/>
</dbReference>
<name>A0A1S6IXZ8_9FIRM</name>
<dbReference type="GO" id="GO:0015074">
    <property type="term" value="P:DNA integration"/>
    <property type="evidence" value="ECO:0007669"/>
    <property type="project" value="InterPro"/>
</dbReference>
<dbReference type="KEGG" id="dfg:B0537_11490"/>
<feature type="domain" description="Integrase catalytic" evidence="2">
    <location>
        <begin position="119"/>
        <end position="298"/>
    </location>
</feature>
<dbReference type="Gene3D" id="3.30.420.10">
    <property type="entry name" value="Ribonuclease H-like superfamily/Ribonuclease H"/>
    <property type="match status" value="1"/>
</dbReference>
<dbReference type="PROSITE" id="PS50994">
    <property type="entry name" value="INTEGRASE"/>
    <property type="match status" value="1"/>
</dbReference>
<dbReference type="Proteomes" id="UP000189464">
    <property type="component" value="Chromosome"/>
</dbReference>
<dbReference type="PANTHER" id="PTHR46889:SF5">
    <property type="entry name" value="INTEGRASE PROTEIN"/>
    <property type="match status" value="1"/>
</dbReference>
<reference evidence="3 4" key="1">
    <citation type="journal article" date="2016" name="Int. J. Syst. Evol. Microbiol.">
        <title>Desulfotomaculum ferrireducens sp. nov., a moderately thermophilic sulfate-reducing and dissimilatory Fe(III)-reducing bacterium isolated from compost.</title>
        <authorList>
            <person name="Yang G."/>
            <person name="Guo J."/>
            <person name="Zhuang L."/>
            <person name="Yuan Y."/>
            <person name="Zhou S."/>
        </authorList>
    </citation>
    <scope>NUCLEOTIDE SEQUENCE [LARGE SCALE GENOMIC DNA]</scope>
    <source>
        <strain evidence="3 4">GSS09</strain>
    </source>
</reference>
<protein>
    <submittedName>
        <fullName evidence="3">Transposase</fullName>
    </submittedName>
</protein>
<dbReference type="InterPro" id="IPR025948">
    <property type="entry name" value="HTH-like_dom"/>
</dbReference>
<evidence type="ECO:0000313" key="3">
    <source>
        <dbReference type="EMBL" id="AQS59647.1"/>
    </source>
</evidence>
<evidence type="ECO:0000256" key="1">
    <source>
        <dbReference type="ARBA" id="ARBA00002286"/>
    </source>
</evidence>
<dbReference type="InterPro" id="IPR001584">
    <property type="entry name" value="Integrase_cat-core"/>
</dbReference>
<dbReference type="Pfam" id="PF00665">
    <property type="entry name" value="rve"/>
    <property type="match status" value="1"/>
</dbReference>
<evidence type="ECO:0000313" key="4">
    <source>
        <dbReference type="Proteomes" id="UP000189464"/>
    </source>
</evidence>
<comment type="function">
    <text evidence="1">Involved in the transposition of the insertion sequence.</text>
</comment>
<dbReference type="InterPro" id="IPR048020">
    <property type="entry name" value="Transpos_IS3"/>
</dbReference>
<dbReference type="InterPro" id="IPR036397">
    <property type="entry name" value="RNaseH_sf"/>
</dbReference>
<sequence length="309" mass="36651">MEIADKWIARGYPAAIVLRIVGVNEATYYYRKKNPPKKQREYRGGRKIPGYSFTLNSQLVSDEQIKEWLLELIAGEENIYGYRKLTRCLQRQYKLVINKKKVYRLCKELDILEPQRRVHLKHPRKIAINREITSSNQLWEIDVKYGYIVGEDRFFYLMSIIDVYDRMIIDYHIGLSCEGKHAAQLIQRALWKRQLFSGTTRPTIRTDNGPQFISHIFENICLEYGTEHERIPPKTPNKNAHIESFHAILERDCLSRYEFTSYQDAYRIVSEYIQFYNQRRMHGSLYDLSPLEFINELAAGRVKPFIVKV</sequence>
<dbReference type="NCBIfam" id="NF033516">
    <property type="entry name" value="transpos_IS3"/>
    <property type="match status" value="1"/>
</dbReference>
<dbReference type="AlphaFoldDB" id="A0A1S6IXZ8"/>
<dbReference type="PANTHER" id="PTHR46889">
    <property type="entry name" value="TRANSPOSASE INSF FOR INSERTION SEQUENCE IS3B-RELATED"/>
    <property type="match status" value="1"/>
</dbReference>
<dbReference type="InterPro" id="IPR050900">
    <property type="entry name" value="Transposase_IS3/IS150/IS904"/>
</dbReference>